<dbReference type="InterPro" id="IPR056792">
    <property type="entry name" value="PRC_RimM"/>
</dbReference>
<dbReference type="AlphaFoldDB" id="A0A3N0ITP8"/>
<keyword evidence="3 5" id="KW-0698">rRNA processing</keyword>
<dbReference type="GO" id="GO:0042274">
    <property type="term" value="P:ribosomal small subunit biogenesis"/>
    <property type="evidence" value="ECO:0007669"/>
    <property type="project" value="UniProtKB-UniRule"/>
</dbReference>
<evidence type="ECO:0000256" key="5">
    <source>
        <dbReference type="HAMAP-Rule" id="MF_00014"/>
    </source>
</evidence>
<evidence type="ECO:0000256" key="1">
    <source>
        <dbReference type="ARBA" id="ARBA00022490"/>
    </source>
</evidence>
<dbReference type="EMBL" id="PPTT01000006">
    <property type="protein sequence ID" value="RDB70215.1"/>
    <property type="molecule type" value="Genomic_DNA"/>
</dbReference>
<dbReference type="PANTHER" id="PTHR33692">
    <property type="entry name" value="RIBOSOME MATURATION FACTOR RIMM"/>
    <property type="match status" value="1"/>
</dbReference>
<protein>
    <recommendedName>
        <fullName evidence="5">Ribosome maturation factor RimM</fullName>
    </recommendedName>
</protein>
<evidence type="ECO:0000313" key="9">
    <source>
        <dbReference type="EMBL" id="RNM40374.1"/>
    </source>
</evidence>
<dbReference type="EMBL" id="QICC01000086">
    <property type="protein sequence ID" value="RNM40374.1"/>
    <property type="molecule type" value="Genomic_DNA"/>
</dbReference>
<dbReference type="OrthoDB" id="3177403at2"/>
<dbReference type="Gene3D" id="2.40.30.60">
    <property type="entry name" value="RimM"/>
    <property type="match status" value="1"/>
</dbReference>
<dbReference type="GO" id="GO:0005737">
    <property type="term" value="C:cytoplasm"/>
    <property type="evidence" value="ECO:0007669"/>
    <property type="project" value="UniProtKB-SubCell"/>
</dbReference>
<dbReference type="Gene3D" id="2.30.30.240">
    <property type="entry name" value="PRC-barrel domain"/>
    <property type="match status" value="1"/>
</dbReference>
<comment type="similarity">
    <text evidence="5">Belongs to the RimM family.</text>
</comment>
<proteinExistence type="inferred from homology"/>
<keyword evidence="2 5" id="KW-0690">Ribosome biogenesis</keyword>
<organism evidence="9 11">
    <name type="scientific">Eggerthella sinensis</name>
    <dbReference type="NCBI Taxonomy" id="242230"/>
    <lineage>
        <taxon>Bacteria</taxon>
        <taxon>Bacillati</taxon>
        <taxon>Actinomycetota</taxon>
        <taxon>Coriobacteriia</taxon>
        <taxon>Eggerthellales</taxon>
        <taxon>Eggerthellaceae</taxon>
        <taxon>Eggerthella</taxon>
    </lineage>
</organism>
<reference evidence="8 10" key="1">
    <citation type="journal article" date="2018" name="Elife">
        <title>Discovery and characterization of a prevalent human gut bacterial enzyme sufficient for the inactivation of a family of plant toxins.</title>
        <authorList>
            <person name="Koppel N."/>
            <person name="Bisanz J.E."/>
            <person name="Pandelia M.E."/>
            <person name="Turnbaugh P.J."/>
            <person name="Balskus E.P."/>
        </authorList>
    </citation>
    <scope>NUCLEOTIDE SEQUENCE [LARGE SCALE GENOMIC DNA]</scope>
    <source>
        <strain evidence="8 10">DSM 16107</strain>
    </source>
</reference>
<dbReference type="Proteomes" id="UP000270112">
    <property type="component" value="Unassembled WGS sequence"/>
</dbReference>
<gene>
    <name evidence="5" type="primary">rimM</name>
    <name evidence="8" type="ORF">C1876_05345</name>
    <name evidence="9" type="ORF">DMP09_14620</name>
</gene>
<feature type="domain" description="RimM N-terminal" evidence="6">
    <location>
        <begin position="43"/>
        <end position="90"/>
    </location>
</feature>
<comment type="subcellular location">
    <subcellularLocation>
        <location evidence="5">Cytoplasm</location>
    </subcellularLocation>
</comment>
<dbReference type="SUPFAM" id="SSF50346">
    <property type="entry name" value="PRC-barrel domain"/>
    <property type="match status" value="1"/>
</dbReference>
<evidence type="ECO:0000259" key="6">
    <source>
        <dbReference type="Pfam" id="PF01782"/>
    </source>
</evidence>
<comment type="subunit">
    <text evidence="5">Binds ribosomal protein uS19.</text>
</comment>
<dbReference type="InterPro" id="IPR036976">
    <property type="entry name" value="RimM_N_sf"/>
</dbReference>
<dbReference type="Pfam" id="PF24986">
    <property type="entry name" value="PRC_RimM"/>
    <property type="match status" value="1"/>
</dbReference>
<evidence type="ECO:0000256" key="4">
    <source>
        <dbReference type="ARBA" id="ARBA00023186"/>
    </source>
</evidence>
<dbReference type="GO" id="GO:0005840">
    <property type="term" value="C:ribosome"/>
    <property type="evidence" value="ECO:0007669"/>
    <property type="project" value="InterPro"/>
</dbReference>
<dbReference type="HAMAP" id="MF_00014">
    <property type="entry name" value="Ribosome_mat_RimM"/>
    <property type="match status" value="1"/>
</dbReference>
<dbReference type="InterPro" id="IPR011961">
    <property type="entry name" value="RimM"/>
</dbReference>
<evidence type="ECO:0000259" key="7">
    <source>
        <dbReference type="Pfam" id="PF24986"/>
    </source>
</evidence>
<dbReference type="GO" id="GO:0006364">
    <property type="term" value="P:rRNA processing"/>
    <property type="evidence" value="ECO:0007669"/>
    <property type="project" value="UniProtKB-UniRule"/>
</dbReference>
<evidence type="ECO:0000313" key="10">
    <source>
        <dbReference type="Proteomes" id="UP000253817"/>
    </source>
</evidence>
<sequence>MRTWANVAELSKTKTLTGGLVARCAPGLPFLLQPGMEVAFVPPQHDAPRRSRVESVQETGKGGYLVTFEGVDSIDVSELLVGCSCLVRRADLPEEALATEADTLVGFEVHDARAGFVGTVESVVENPGQFLLSVAREEGAGAVLVPLVDALVTGLDEDARRIDVDLPDGLLEL</sequence>
<reference evidence="9" key="3">
    <citation type="journal article" date="2019" name="Microbiol. Resour. Announc.">
        <title>Draft Genome Sequences of Type Strains of Gordonibacter faecihominis, Paraeggerthella hongkongensis, Parvibacter caecicola,Slackia equolifaciens, Slackia faecicanis, and Slackia isoflavoniconvertens.</title>
        <authorList>
            <person name="Danylec N."/>
            <person name="Stoll D.A."/>
            <person name="Dotsch A."/>
            <person name="Huch M."/>
        </authorList>
    </citation>
    <scope>NUCLEOTIDE SEQUENCE</scope>
    <source>
        <strain evidence="9">DSM 16107</strain>
    </source>
</reference>
<comment type="domain">
    <text evidence="5">The PRC barrel domain binds ribosomal protein uS19.</text>
</comment>
<evidence type="ECO:0000256" key="2">
    <source>
        <dbReference type="ARBA" id="ARBA00022517"/>
    </source>
</evidence>
<dbReference type="GO" id="GO:0043022">
    <property type="term" value="F:ribosome binding"/>
    <property type="evidence" value="ECO:0007669"/>
    <property type="project" value="InterPro"/>
</dbReference>
<reference evidence="11" key="2">
    <citation type="submission" date="2018-05" db="EMBL/GenBank/DDBJ databases">
        <title>Genome Sequencing of selected type strains of the family Eggerthellaceae.</title>
        <authorList>
            <person name="Danylec N."/>
            <person name="Stoll D.A."/>
            <person name="Doetsch A."/>
            <person name="Huch M."/>
        </authorList>
    </citation>
    <scope>NUCLEOTIDE SEQUENCE [LARGE SCALE GENOMIC DNA]</scope>
    <source>
        <strain evidence="11">DSM 16107</strain>
    </source>
</reference>
<dbReference type="PANTHER" id="PTHR33692:SF1">
    <property type="entry name" value="RIBOSOME MATURATION FACTOR RIMM"/>
    <property type="match status" value="1"/>
</dbReference>
<keyword evidence="10" id="KW-1185">Reference proteome</keyword>
<evidence type="ECO:0000313" key="11">
    <source>
        <dbReference type="Proteomes" id="UP000270112"/>
    </source>
</evidence>
<evidence type="ECO:0000313" key="8">
    <source>
        <dbReference type="EMBL" id="RDB70215.1"/>
    </source>
</evidence>
<dbReference type="Pfam" id="PF01782">
    <property type="entry name" value="RimM"/>
    <property type="match status" value="1"/>
</dbReference>
<keyword evidence="4 5" id="KW-0143">Chaperone</keyword>
<feature type="domain" description="Ribosome maturation factor RimM PRC barrel" evidence="7">
    <location>
        <begin position="103"/>
        <end position="170"/>
    </location>
</feature>
<keyword evidence="1 5" id="KW-0963">Cytoplasm</keyword>
<dbReference type="Proteomes" id="UP000253817">
    <property type="component" value="Unassembled WGS sequence"/>
</dbReference>
<evidence type="ECO:0000256" key="3">
    <source>
        <dbReference type="ARBA" id="ARBA00022552"/>
    </source>
</evidence>
<comment type="function">
    <text evidence="5">An accessory protein needed during the final step in the assembly of 30S ribosomal subunit, possibly for assembly of the head region. Essential for efficient processing of 16S rRNA. May be needed both before and after RbfA during the maturation of 16S rRNA. It has affinity for free ribosomal 30S subunits but not for 70S ribosomes.</text>
</comment>
<dbReference type="InterPro" id="IPR011033">
    <property type="entry name" value="PRC_barrel-like_sf"/>
</dbReference>
<comment type="caution">
    <text evidence="9">The sequence shown here is derived from an EMBL/GenBank/DDBJ whole genome shotgun (WGS) entry which is preliminary data.</text>
</comment>
<accession>A0A3N0ITP8</accession>
<name>A0A3N0ITP8_9ACTN</name>
<dbReference type="InterPro" id="IPR002676">
    <property type="entry name" value="RimM_N"/>
</dbReference>